<evidence type="ECO:0000313" key="5">
    <source>
        <dbReference type="Proteomes" id="UP000309389"/>
    </source>
</evidence>
<evidence type="ECO:0000313" key="4">
    <source>
        <dbReference type="EMBL" id="TIX50401.1"/>
    </source>
</evidence>
<dbReference type="Proteomes" id="UP000309389">
    <property type="component" value="Unassembled WGS sequence"/>
</dbReference>
<keyword evidence="5" id="KW-1185">Reference proteome</keyword>
<feature type="transmembrane region" description="Helical" evidence="1">
    <location>
        <begin position="167"/>
        <end position="190"/>
    </location>
</feature>
<dbReference type="InterPro" id="IPR043128">
    <property type="entry name" value="Rev_trsase/Diguanyl_cyclase"/>
</dbReference>
<dbReference type="SUPFAM" id="SSF141868">
    <property type="entry name" value="EAL domain-like"/>
    <property type="match status" value="1"/>
</dbReference>
<reference evidence="4 5" key="1">
    <citation type="submission" date="2019-04" db="EMBL/GenBank/DDBJ databases">
        <title>Altererythrobacter aquimixticola sp. nov., isolated from sediment of junction between the ocean and a freshwater spring.</title>
        <authorList>
            <person name="Yoon J.-H."/>
        </authorList>
    </citation>
    <scope>NUCLEOTIDE SEQUENCE [LARGE SCALE GENOMIC DNA]</scope>
    <source>
        <strain evidence="4 5">SSKS-13</strain>
    </source>
</reference>
<protein>
    <submittedName>
        <fullName evidence="4">EAL domain-containing protein</fullName>
    </submittedName>
</protein>
<dbReference type="Pfam" id="PF00990">
    <property type="entry name" value="GGDEF"/>
    <property type="match status" value="1"/>
</dbReference>
<dbReference type="Gene3D" id="3.20.20.450">
    <property type="entry name" value="EAL domain"/>
    <property type="match status" value="1"/>
</dbReference>
<keyword evidence="1" id="KW-1133">Transmembrane helix</keyword>
<keyword evidence="1" id="KW-0812">Transmembrane</keyword>
<proteinExistence type="predicted"/>
<feature type="domain" description="GGDEF" evidence="3">
    <location>
        <begin position="240"/>
        <end position="372"/>
    </location>
</feature>
<sequence length="641" mass="68714">MIAARLGFEAPDPAVRLELTSALHARPTGLLTGAACGVIVGSVAANSTSQPLLFWIAMTLIVLACTRALTAIGAKSWHNAAGDFLRRTYWIGALLYAAAAGAAGGTSLMLAEDPHVSILLVGFALIFGAGIAVGNAGRPAIAFSQMALTFLPIVAGCLVVGTAPLLALAVILPALKVGLVVLTLGIFTTLSKEVEAARQSRQLAHEMREQARTDGITKLANRTGFEVAGKALLERADPEAQVALIWLDLHRFKEVNDMLGHTMGDQVLCETAKRLRRRAPEGALIARFGSDEFLILASLASRRAVDALVSEINSDLASPMRIGGHRIESGASIGVGLAGPSARTLDPLMHQAGLALYHAKIAGRHQICFFNSAMTRNLVRKKEIEAELRAAIQKDELSIYFQPIVDLATGRIRAFEALVRWFHPERGELVPEEFIPVAEDTGLIITLGNWITRQAALTAAQWPKHIKLAVNLSPVQIRAPGAALGILKALEDAGIHPSRLELEVTENLFVEDNAETALFMEELAAQGVRFALDDFGTGYSSLHYINKYPFRTIKVDRSFVSGPKTGRKSDAIIRAVAEMGNTLGMEIVAEGLETAEQVQVVRAAGCTLGQGYHFSRAVPEHLARLLLAEEELLDTGTRLAG</sequence>
<dbReference type="SMART" id="SM00052">
    <property type="entry name" value="EAL"/>
    <property type="match status" value="1"/>
</dbReference>
<dbReference type="InterPro" id="IPR052155">
    <property type="entry name" value="Biofilm_reg_signaling"/>
</dbReference>
<feature type="domain" description="EAL" evidence="2">
    <location>
        <begin position="381"/>
        <end position="631"/>
    </location>
</feature>
<feature type="transmembrane region" description="Helical" evidence="1">
    <location>
        <begin position="116"/>
        <end position="133"/>
    </location>
</feature>
<dbReference type="Gene3D" id="3.30.70.270">
    <property type="match status" value="1"/>
</dbReference>
<evidence type="ECO:0000259" key="2">
    <source>
        <dbReference type="PROSITE" id="PS50883"/>
    </source>
</evidence>
<feature type="transmembrane region" description="Helical" evidence="1">
    <location>
        <begin position="89"/>
        <end position="110"/>
    </location>
</feature>
<dbReference type="SMART" id="SM00267">
    <property type="entry name" value="GGDEF"/>
    <property type="match status" value="1"/>
</dbReference>
<dbReference type="InterPro" id="IPR000160">
    <property type="entry name" value="GGDEF_dom"/>
</dbReference>
<dbReference type="InterPro" id="IPR029787">
    <property type="entry name" value="Nucleotide_cyclase"/>
</dbReference>
<gene>
    <name evidence="4" type="ORF">E5222_09000</name>
</gene>
<organism evidence="4 5">
    <name type="scientific">Alteraurantiacibacter aquimixticola</name>
    <dbReference type="NCBI Taxonomy" id="2489173"/>
    <lineage>
        <taxon>Bacteria</taxon>
        <taxon>Pseudomonadati</taxon>
        <taxon>Pseudomonadota</taxon>
        <taxon>Alphaproteobacteria</taxon>
        <taxon>Sphingomonadales</taxon>
        <taxon>Erythrobacteraceae</taxon>
        <taxon>Alteraurantiacibacter</taxon>
    </lineage>
</organism>
<accession>A0A4T3F025</accession>
<dbReference type="CDD" id="cd01948">
    <property type="entry name" value="EAL"/>
    <property type="match status" value="1"/>
</dbReference>
<evidence type="ECO:0000256" key="1">
    <source>
        <dbReference type="SAM" id="Phobius"/>
    </source>
</evidence>
<feature type="transmembrane region" description="Helical" evidence="1">
    <location>
        <begin position="140"/>
        <end position="161"/>
    </location>
</feature>
<dbReference type="CDD" id="cd01949">
    <property type="entry name" value="GGDEF"/>
    <property type="match status" value="1"/>
</dbReference>
<dbReference type="PANTHER" id="PTHR44757">
    <property type="entry name" value="DIGUANYLATE CYCLASE DGCP"/>
    <property type="match status" value="1"/>
</dbReference>
<dbReference type="AlphaFoldDB" id="A0A4T3F025"/>
<evidence type="ECO:0000259" key="3">
    <source>
        <dbReference type="PROSITE" id="PS50887"/>
    </source>
</evidence>
<dbReference type="NCBIfam" id="TIGR00254">
    <property type="entry name" value="GGDEF"/>
    <property type="match status" value="1"/>
</dbReference>
<dbReference type="PANTHER" id="PTHR44757:SF2">
    <property type="entry name" value="BIOFILM ARCHITECTURE MAINTENANCE PROTEIN MBAA"/>
    <property type="match status" value="1"/>
</dbReference>
<dbReference type="Pfam" id="PF00563">
    <property type="entry name" value="EAL"/>
    <property type="match status" value="1"/>
</dbReference>
<comment type="caution">
    <text evidence="4">The sequence shown here is derived from an EMBL/GenBank/DDBJ whole genome shotgun (WGS) entry which is preliminary data.</text>
</comment>
<dbReference type="SUPFAM" id="SSF55073">
    <property type="entry name" value="Nucleotide cyclase"/>
    <property type="match status" value="1"/>
</dbReference>
<feature type="transmembrane region" description="Helical" evidence="1">
    <location>
        <begin position="52"/>
        <end position="77"/>
    </location>
</feature>
<dbReference type="PROSITE" id="PS50883">
    <property type="entry name" value="EAL"/>
    <property type="match status" value="1"/>
</dbReference>
<keyword evidence="1" id="KW-0472">Membrane</keyword>
<dbReference type="PROSITE" id="PS50887">
    <property type="entry name" value="GGDEF"/>
    <property type="match status" value="1"/>
</dbReference>
<dbReference type="EMBL" id="SSHH01000002">
    <property type="protein sequence ID" value="TIX50401.1"/>
    <property type="molecule type" value="Genomic_DNA"/>
</dbReference>
<dbReference type="InterPro" id="IPR035919">
    <property type="entry name" value="EAL_sf"/>
</dbReference>
<dbReference type="InterPro" id="IPR001633">
    <property type="entry name" value="EAL_dom"/>
</dbReference>
<dbReference type="OrthoDB" id="9814202at2"/>
<name>A0A4T3F025_9SPHN</name>